<evidence type="ECO:0000313" key="6">
    <source>
        <dbReference type="Proteomes" id="UP000029981"/>
    </source>
</evidence>
<gene>
    <name evidence="5" type="ORF">Csa_6G516900</name>
</gene>
<dbReference type="SMART" id="SM00257">
    <property type="entry name" value="LysM"/>
    <property type="match status" value="1"/>
</dbReference>
<sequence>MAKATISIAIFLLASSLLIFNISVKGRNLFREVVVEEASLELQCNKAYGVKSGDTCFAIAQAFKLTTDHFDFINPNLNCSALFVSQWLCVNAFLT</sequence>
<reference evidence="5 6" key="1">
    <citation type="journal article" date="2009" name="Nat. Genet.">
        <title>The genome of the cucumber, Cucumis sativus L.</title>
        <authorList>
            <person name="Huang S."/>
            <person name="Li R."/>
            <person name="Zhang Z."/>
            <person name="Li L."/>
            <person name="Gu X."/>
            <person name="Fan W."/>
            <person name="Lucas W.J."/>
            <person name="Wang X."/>
            <person name="Xie B."/>
            <person name="Ni P."/>
            <person name="Ren Y."/>
            <person name="Zhu H."/>
            <person name="Li J."/>
            <person name="Lin K."/>
            <person name="Jin W."/>
            <person name="Fei Z."/>
            <person name="Li G."/>
            <person name="Staub J."/>
            <person name="Kilian A."/>
            <person name="van der Vossen E.A."/>
            <person name="Wu Y."/>
            <person name="Guo J."/>
            <person name="He J."/>
            <person name="Jia Z."/>
            <person name="Ren Y."/>
            <person name="Tian G."/>
            <person name="Lu Y."/>
            <person name="Ruan J."/>
            <person name="Qian W."/>
            <person name="Wang M."/>
            <person name="Huang Q."/>
            <person name="Li B."/>
            <person name="Xuan Z."/>
            <person name="Cao J."/>
            <person name="Asan"/>
            <person name="Wu Z."/>
            <person name="Zhang J."/>
            <person name="Cai Q."/>
            <person name="Bai Y."/>
            <person name="Zhao B."/>
            <person name="Han Y."/>
            <person name="Li Y."/>
            <person name="Li X."/>
            <person name="Wang S."/>
            <person name="Shi Q."/>
            <person name="Liu S."/>
            <person name="Cho W.K."/>
            <person name="Kim J.Y."/>
            <person name="Xu Y."/>
            <person name="Heller-Uszynska K."/>
            <person name="Miao H."/>
            <person name="Cheng Z."/>
            <person name="Zhang S."/>
            <person name="Wu J."/>
            <person name="Yang Y."/>
            <person name="Kang H."/>
            <person name="Li M."/>
            <person name="Liang H."/>
            <person name="Ren X."/>
            <person name="Shi Z."/>
            <person name="Wen M."/>
            <person name="Jian M."/>
            <person name="Yang H."/>
            <person name="Zhang G."/>
            <person name="Yang Z."/>
            <person name="Chen R."/>
            <person name="Liu S."/>
            <person name="Li J."/>
            <person name="Ma L."/>
            <person name="Liu H."/>
            <person name="Zhou Y."/>
            <person name="Zhao J."/>
            <person name="Fang X."/>
            <person name="Li G."/>
            <person name="Fang L."/>
            <person name="Li Y."/>
            <person name="Liu D."/>
            <person name="Zheng H."/>
            <person name="Zhang Y."/>
            <person name="Qin N."/>
            <person name="Li Z."/>
            <person name="Yang G."/>
            <person name="Yang S."/>
            <person name="Bolund L."/>
            <person name="Kristiansen K."/>
            <person name="Zheng H."/>
            <person name="Li S."/>
            <person name="Zhang X."/>
            <person name="Yang H."/>
            <person name="Wang J."/>
            <person name="Sun R."/>
            <person name="Zhang B."/>
            <person name="Jiang S."/>
            <person name="Wang J."/>
            <person name="Du Y."/>
            <person name="Li S."/>
        </authorList>
    </citation>
    <scope>NUCLEOTIDE SEQUENCE [LARGE SCALE GENOMIC DNA]</scope>
    <source>
        <strain evidence="6">cv. 9930</strain>
    </source>
</reference>
<dbReference type="Proteomes" id="UP000029981">
    <property type="component" value="Chromosome 6"/>
</dbReference>
<dbReference type="GO" id="GO:0008061">
    <property type="term" value="F:chitin binding"/>
    <property type="evidence" value="ECO:0007669"/>
    <property type="project" value="UniProtKB-KW"/>
</dbReference>
<reference evidence="5 6" key="2">
    <citation type="journal article" date="2009" name="PLoS ONE">
        <title>An integrated genetic and cytogenetic map of the cucumber genome.</title>
        <authorList>
            <person name="Ren Y."/>
            <person name="Zhang Z."/>
            <person name="Liu J."/>
            <person name="Staub J.E."/>
            <person name="Han Y."/>
            <person name="Cheng Z."/>
            <person name="Li X."/>
            <person name="Lu J."/>
            <person name="Miao H."/>
            <person name="Kang H."/>
            <person name="Xie B."/>
            <person name="Gu X."/>
            <person name="Wang X."/>
            <person name="Du Y."/>
            <person name="Jin W."/>
            <person name="Huang S."/>
        </authorList>
    </citation>
    <scope>NUCLEOTIDE SEQUENCE [LARGE SCALE GENOMIC DNA]</scope>
    <source>
        <strain evidence="6">cv. 9930</strain>
    </source>
</reference>
<evidence type="ECO:0000256" key="3">
    <source>
        <dbReference type="SAM" id="Phobius"/>
    </source>
</evidence>
<dbReference type="PROSITE" id="PS51782">
    <property type="entry name" value="LYSM"/>
    <property type="match status" value="1"/>
</dbReference>
<dbReference type="OMA" id="DHFDFIN"/>
<protein>
    <recommendedName>
        <fullName evidence="4">LysM domain-containing protein</fullName>
    </recommendedName>
</protein>
<dbReference type="Gramene" id="KGN49182">
    <property type="protein sequence ID" value="KGN49182"/>
    <property type="gene ID" value="Csa_6G516900"/>
</dbReference>
<reference evidence="5 6" key="4">
    <citation type="journal article" date="2011" name="BMC Genomics">
        <title>RNA-Seq improves annotation of protein-coding genes in the cucumber genome.</title>
        <authorList>
            <person name="Li Z."/>
            <person name="Zhang Z."/>
            <person name="Yan P."/>
            <person name="Huang S."/>
            <person name="Fei Z."/>
            <person name="Lin K."/>
        </authorList>
    </citation>
    <scope>NUCLEOTIDE SEQUENCE [LARGE SCALE GENOMIC DNA]</scope>
    <source>
        <strain evidence="6">cv. 9930</strain>
    </source>
</reference>
<dbReference type="InterPro" id="IPR052210">
    <property type="entry name" value="LysM1-like"/>
</dbReference>
<dbReference type="Pfam" id="PF01476">
    <property type="entry name" value="LysM"/>
    <property type="match status" value="1"/>
</dbReference>
<evidence type="ECO:0000259" key="4">
    <source>
        <dbReference type="PROSITE" id="PS51782"/>
    </source>
</evidence>
<feature type="domain" description="LysM" evidence="4">
    <location>
        <begin position="46"/>
        <end position="90"/>
    </location>
</feature>
<keyword evidence="3" id="KW-0812">Transmembrane</keyword>
<keyword evidence="1" id="KW-0147">Chitin-binding</keyword>
<keyword evidence="6" id="KW-1185">Reference proteome</keyword>
<keyword evidence="2" id="KW-0843">Virulence</keyword>
<proteinExistence type="predicted"/>
<dbReference type="InterPro" id="IPR036779">
    <property type="entry name" value="LysM_dom_sf"/>
</dbReference>
<reference evidence="5 6" key="3">
    <citation type="journal article" date="2010" name="BMC Genomics">
        <title>Transcriptome sequencing and comparative analysis of cucumber flowers with different sex types.</title>
        <authorList>
            <person name="Guo S."/>
            <person name="Zheng Y."/>
            <person name="Joung J.G."/>
            <person name="Liu S."/>
            <person name="Zhang Z."/>
            <person name="Crasta O.R."/>
            <person name="Sobral B.W."/>
            <person name="Xu Y."/>
            <person name="Huang S."/>
            <person name="Fei Z."/>
        </authorList>
    </citation>
    <scope>NUCLEOTIDE SEQUENCE [LARGE SCALE GENOMIC DNA]</scope>
    <source>
        <strain evidence="6">cv. 9930</strain>
    </source>
</reference>
<dbReference type="CDD" id="cd00118">
    <property type="entry name" value="LysM"/>
    <property type="match status" value="1"/>
</dbReference>
<dbReference type="Gene3D" id="3.10.350.10">
    <property type="entry name" value="LysM domain"/>
    <property type="match status" value="1"/>
</dbReference>
<evidence type="ECO:0000313" key="5">
    <source>
        <dbReference type="EMBL" id="KGN49182.1"/>
    </source>
</evidence>
<evidence type="ECO:0000256" key="2">
    <source>
        <dbReference type="ARBA" id="ARBA00023026"/>
    </source>
</evidence>
<dbReference type="EMBL" id="CM002927">
    <property type="protein sequence ID" value="KGN49182.1"/>
    <property type="molecule type" value="Genomic_DNA"/>
</dbReference>
<dbReference type="InterPro" id="IPR018392">
    <property type="entry name" value="LysM"/>
</dbReference>
<dbReference type="AlphaFoldDB" id="A0A0A0KLD2"/>
<evidence type="ECO:0000256" key="1">
    <source>
        <dbReference type="ARBA" id="ARBA00022669"/>
    </source>
</evidence>
<organism evidence="5 6">
    <name type="scientific">Cucumis sativus</name>
    <name type="common">Cucumber</name>
    <dbReference type="NCBI Taxonomy" id="3659"/>
    <lineage>
        <taxon>Eukaryota</taxon>
        <taxon>Viridiplantae</taxon>
        <taxon>Streptophyta</taxon>
        <taxon>Embryophyta</taxon>
        <taxon>Tracheophyta</taxon>
        <taxon>Spermatophyta</taxon>
        <taxon>Magnoliopsida</taxon>
        <taxon>eudicotyledons</taxon>
        <taxon>Gunneridae</taxon>
        <taxon>Pentapetalae</taxon>
        <taxon>rosids</taxon>
        <taxon>fabids</taxon>
        <taxon>Cucurbitales</taxon>
        <taxon>Cucurbitaceae</taxon>
        <taxon>Benincaseae</taxon>
        <taxon>Cucumis</taxon>
    </lineage>
</organism>
<dbReference type="PANTHER" id="PTHR34997">
    <property type="entry name" value="AM15"/>
    <property type="match status" value="1"/>
</dbReference>
<name>A0A0A0KLD2_CUCSA</name>
<keyword evidence="3" id="KW-0472">Membrane</keyword>
<feature type="transmembrane region" description="Helical" evidence="3">
    <location>
        <begin position="6"/>
        <end position="24"/>
    </location>
</feature>
<dbReference type="PANTHER" id="PTHR34997:SF1">
    <property type="entry name" value="PEPTIDOGLYCAN-BINDING LYSIN DOMAIN"/>
    <property type="match status" value="1"/>
</dbReference>
<keyword evidence="3" id="KW-1133">Transmembrane helix</keyword>
<dbReference type="STRING" id="3659.A0A0A0KLD2"/>
<dbReference type="SUPFAM" id="SSF54106">
    <property type="entry name" value="LysM domain"/>
    <property type="match status" value="1"/>
</dbReference>
<accession>A0A0A0KLD2</accession>